<dbReference type="AlphaFoldDB" id="A0A6J6U5D7"/>
<name>A0A6J6U5D7_9ZZZZ</name>
<evidence type="ECO:0000313" key="2">
    <source>
        <dbReference type="EMBL" id="CAB4755121.1"/>
    </source>
</evidence>
<organism evidence="2">
    <name type="scientific">freshwater metagenome</name>
    <dbReference type="NCBI Taxonomy" id="449393"/>
    <lineage>
        <taxon>unclassified sequences</taxon>
        <taxon>metagenomes</taxon>
        <taxon>ecological metagenomes</taxon>
    </lineage>
</organism>
<accession>A0A6J6U5D7</accession>
<gene>
    <name evidence="2" type="ORF">UFOPK2842_00614</name>
</gene>
<protein>
    <submittedName>
        <fullName evidence="2">Unannotated protein</fullName>
    </submittedName>
</protein>
<sequence length="131" mass="14364">MSYYLDSSAILKIIFKEDESAALVKFITEPAITSSISRVEVLRTVQRIDPSRVHLAQSELAKINIVEPIPSILTIAENFSHEVTLRSLDAIHVATLIFLSTATGGLITYDKLMAKNAEQLGLRVLAPGTKN</sequence>
<dbReference type="Gene3D" id="3.40.50.1010">
    <property type="entry name" value="5'-nuclease"/>
    <property type="match status" value="1"/>
</dbReference>
<dbReference type="Pfam" id="PF01850">
    <property type="entry name" value="PIN"/>
    <property type="match status" value="1"/>
</dbReference>
<reference evidence="2" key="1">
    <citation type="submission" date="2020-05" db="EMBL/GenBank/DDBJ databases">
        <authorList>
            <person name="Chiriac C."/>
            <person name="Salcher M."/>
            <person name="Ghai R."/>
            <person name="Kavagutti S V."/>
        </authorList>
    </citation>
    <scope>NUCLEOTIDE SEQUENCE</scope>
</reference>
<dbReference type="EMBL" id="CAEZZI010000046">
    <property type="protein sequence ID" value="CAB4755121.1"/>
    <property type="molecule type" value="Genomic_DNA"/>
</dbReference>
<feature type="domain" description="PIN" evidence="1">
    <location>
        <begin position="3"/>
        <end position="117"/>
    </location>
</feature>
<dbReference type="CDD" id="cd09874">
    <property type="entry name" value="PIN_MT3492-like"/>
    <property type="match status" value="1"/>
</dbReference>
<evidence type="ECO:0000259" key="1">
    <source>
        <dbReference type="Pfam" id="PF01850"/>
    </source>
</evidence>
<proteinExistence type="predicted"/>
<dbReference type="InterPro" id="IPR002716">
    <property type="entry name" value="PIN_dom"/>
</dbReference>
<dbReference type="InterPro" id="IPR029060">
    <property type="entry name" value="PIN-like_dom_sf"/>
</dbReference>
<dbReference type="SUPFAM" id="SSF88723">
    <property type="entry name" value="PIN domain-like"/>
    <property type="match status" value="1"/>
</dbReference>